<keyword evidence="9" id="KW-1185">Reference proteome</keyword>
<keyword evidence="4 7" id="KW-1133">Transmembrane helix</keyword>
<dbReference type="InterPro" id="IPR021013">
    <property type="entry name" value="ATPase_Vma12"/>
</dbReference>
<sequence length="253" mass="28763">MKLRITEEIQKLVSGDLHNIELTSEEISSKWIDHSAAIKLSKTCGVSLTRLLHGSCVVIEQQVPTAKTAEYLQLMKDLRSKQQEYEYKKLIADQNPDIKQTIDFKISKDVQDQLTVILNVLISIAAVTWAFWYWCSSWDLGARVLMSLGAGAITGAAEVTVFVRYLRNTHKSNADFKKNTMGTSTHDNHILKRIIFEKGAESVYHDKVEHYETTVDNNNTPFQNLHQEKQADAGLSSNTRDLNAPRHRFTKTQ</sequence>
<proteinExistence type="predicted"/>
<dbReference type="Proteomes" id="UP001362899">
    <property type="component" value="Unassembled WGS sequence"/>
</dbReference>
<feature type="transmembrane region" description="Helical" evidence="7">
    <location>
        <begin position="140"/>
        <end position="163"/>
    </location>
</feature>
<feature type="transmembrane region" description="Helical" evidence="7">
    <location>
        <begin position="114"/>
        <end position="134"/>
    </location>
</feature>
<organism evidence="8 9">
    <name type="scientific">Starmerella bacillaris</name>
    <name type="common">Yeast</name>
    <name type="synonym">Candida zemplinina</name>
    <dbReference type="NCBI Taxonomy" id="1247836"/>
    <lineage>
        <taxon>Eukaryota</taxon>
        <taxon>Fungi</taxon>
        <taxon>Dikarya</taxon>
        <taxon>Ascomycota</taxon>
        <taxon>Saccharomycotina</taxon>
        <taxon>Dipodascomycetes</taxon>
        <taxon>Dipodascales</taxon>
        <taxon>Trichomonascaceae</taxon>
        <taxon>Starmerella</taxon>
    </lineage>
</organism>
<dbReference type="AlphaFoldDB" id="A0AAV5RRX4"/>
<dbReference type="Pfam" id="PF11712">
    <property type="entry name" value="Vma12"/>
    <property type="match status" value="1"/>
</dbReference>
<accession>A0AAV5RRX4</accession>
<keyword evidence="2 7" id="KW-0812">Transmembrane</keyword>
<evidence type="ECO:0000313" key="8">
    <source>
        <dbReference type="EMBL" id="GMM53284.1"/>
    </source>
</evidence>
<evidence type="ECO:0000256" key="6">
    <source>
        <dbReference type="SAM" id="MobiDB-lite"/>
    </source>
</evidence>
<reference evidence="8 9" key="1">
    <citation type="journal article" date="2023" name="Elife">
        <title>Identification of key yeast species and microbe-microbe interactions impacting larval growth of Drosophila in the wild.</title>
        <authorList>
            <person name="Mure A."/>
            <person name="Sugiura Y."/>
            <person name="Maeda R."/>
            <person name="Honda K."/>
            <person name="Sakurai N."/>
            <person name="Takahashi Y."/>
            <person name="Watada M."/>
            <person name="Katoh T."/>
            <person name="Gotoh A."/>
            <person name="Gotoh Y."/>
            <person name="Taniguchi I."/>
            <person name="Nakamura K."/>
            <person name="Hayashi T."/>
            <person name="Katayama T."/>
            <person name="Uemura T."/>
            <person name="Hattori Y."/>
        </authorList>
    </citation>
    <scope>NUCLEOTIDE SEQUENCE [LARGE SCALE GENOMIC DNA]</scope>
    <source>
        <strain evidence="8 9">SB-73</strain>
    </source>
</reference>
<dbReference type="GO" id="GO:0005789">
    <property type="term" value="C:endoplasmic reticulum membrane"/>
    <property type="evidence" value="ECO:0007669"/>
    <property type="project" value="UniProtKB-SubCell"/>
</dbReference>
<dbReference type="PANTHER" id="PTHR31394:SF1">
    <property type="entry name" value="TRANSMEMBRANE PROTEIN 199"/>
    <property type="match status" value="1"/>
</dbReference>
<keyword evidence="3" id="KW-0256">Endoplasmic reticulum</keyword>
<name>A0AAV5RRX4_STABA</name>
<evidence type="ECO:0000256" key="4">
    <source>
        <dbReference type="ARBA" id="ARBA00022989"/>
    </source>
</evidence>
<evidence type="ECO:0000256" key="2">
    <source>
        <dbReference type="ARBA" id="ARBA00022692"/>
    </source>
</evidence>
<evidence type="ECO:0000313" key="9">
    <source>
        <dbReference type="Proteomes" id="UP001362899"/>
    </source>
</evidence>
<comment type="subcellular location">
    <subcellularLocation>
        <location evidence="1">Endoplasmic reticulum membrane</location>
        <topology evidence="1">Multi-pass membrane protein</topology>
    </subcellularLocation>
</comment>
<feature type="region of interest" description="Disordered" evidence="6">
    <location>
        <begin position="230"/>
        <end position="253"/>
    </location>
</feature>
<dbReference type="PANTHER" id="PTHR31394">
    <property type="entry name" value="TRANSMEMBRANE PROTEIN 199"/>
    <property type="match status" value="1"/>
</dbReference>
<evidence type="ECO:0000256" key="1">
    <source>
        <dbReference type="ARBA" id="ARBA00004477"/>
    </source>
</evidence>
<evidence type="ECO:0008006" key="10">
    <source>
        <dbReference type="Google" id="ProtNLM"/>
    </source>
</evidence>
<evidence type="ECO:0000256" key="7">
    <source>
        <dbReference type="SAM" id="Phobius"/>
    </source>
</evidence>
<comment type="caution">
    <text evidence="8">The sequence shown here is derived from an EMBL/GenBank/DDBJ whole genome shotgun (WGS) entry which is preliminary data.</text>
</comment>
<gene>
    <name evidence="8" type="ORF">DASB73_042470</name>
</gene>
<dbReference type="EMBL" id="BTGC01000008">
    <property type="protein sequence ID" value="GMM53284.1"/>
    <property type="molecule type" value="Genomic_DNA"/>
</dbReference>
<protein>
    <recommendedName>
        <fullName evidence="10">Calcium uniporter protein</fullName>
    </recommendedName>
</protein>
<keyword evidence="5 7" id="KW-0472">Membrane</keyword>
<dbReference type="GO" id="GO:0070072">
    <property type="term" value="P:vacuolar proton-transporting V-type ATPase complex assembly"/>
    <property type="evidence" value="ECO:0007669"/>
    <property type="project" value="InterPro"/>
</dbReference>
<evidence type="ECO:0000256" key="3">
    <source>
        <dbReference type="ARBA" id="ARBA00022824"/>
    </source>
</evidence>
<evidence type="ECO:0000256" key="5">
    <source>
        <dbReference type="ARBA" id="ARBA00023136"/>
    </source>
</evidence>